<feature type="compositionally biased region" description="Polar residues" evidence="5">
    <location>
        <begin position="104"/>
        <end position="121"/>
    </location>
</feature>
<name>A0ABD1KYR8_9TELE</name>
<dbReference type="Pfam" id="PF22611">
    <property type="entry name" value="CFAP126"/>
    <property type="match status" value="1"/>
</dbReference>
<dbReference type="InterPro" id="IPR038797">
    <property type="entry name" value="Fltp"/>
</dbReference>
<dbReference type="AlphaFoldDB" id="A0ABD1KYR8"/>
<keyword evidence="7" id="KW-1185">Reference proteome</keyword>
<accession>A0ABD1KYR8</accession>
<dbReference type="PANTHER" id="PTHR34639">
    <property type="entry name" value="PROTEIN FLATTOP"/>
    <property type="match status" value="1"/>
</dbReference>
<dbReference type="Proteomes" id="UP001591681">
    <property type="component" value="Unassembled WGS sequence"/>
</dbReference>
<feature type="compositionally biased region" description="Polar residues" evidence="5">
    <location>
        <begin position="186"/>
        <end position="211"/>
    </location>
</feature>
<reference evidence="6 7" key="1">
    <citation type="submission" date="2024-09" db="EMBL/GenBank/DDBJ databases">
        <title>A chromosome-level genome assembly of Gray's grenadier anchovy, Coilia grayii.</title>
        <authorList>
            <person name="Fu Z."/>
        </authorList>
    </citation>
    <scope>NUCLEOTIDE SEQUENCE [LARGE SCALE GENOMIC DNA]</scope>
    <source>
        <strain evidence="6">G4</strain>
        <tissue evidence="6">Muscle</tissue>
    </source>
</reference>
<feature type="compositionally biased region" description="Polar residues" evidence="5">
    <location>
        <begin position="165"/>
        <end position="177"/>
    </location>
</feature>
<evidence type="ECO:0000256" key="4">
    <source>
        <dbReference type="ARBA" id="ARBA00045261"/>
    </source>
</evidence>
<dbReference type="EMBL" id="JBHFQA010000001">
    <property type="protein sequence ID" value="KAL2104297.1"/>
    <property type="molecule type" value="Genomic_DNA"/>
</dbReference>
<dbReference type="CDD" id="cd23705">
    <property type="entry name" value="Flattop"/>
    <property type="match status" value="1"/>
</dbReference>
<feature type="compositionally biased region" description="Low complexity" evidence="5">
    <location>
        <begin position="146"/>
        <end position="157"/>
    </location>
</feature>
<dbReference type="PANTHER" id="PTHR34639:SF1">
    <property type="entry name" value="PROTEIN FLATTOP"/>
    <property type="match status" value="1"/>
</dbReference>
<evidence type="ECO:0000313" key="7">
    <source>
        <dbReference type="Proteomes" id="UP001591681"/>
    </source>
</evidence>
<organism evidence="6 7">
    <name type="scientific">Coilia grayii</name>
    <name type="common">Gray's grenadier anchovy</name>
    <dbReference type="NCBI Taxonomy" id="363190"/>
    <lineage>
        <taxon>Eukaryota</taxon>
        <taxon>Metazoa</taxon>
        <taxon>Chordata</taxon>
        <taxon>Craniata</taxon>
        <taxon>Vertebrata</taxon>
        <taxon>Euteleostomi</taxon>
        <taxon>Actinopterygii</taxon>
        <taxon>Neopterygii</taxon>
        <taxon>Teleostei</taxon>
        <taxon>Clupei</taxon>
        <taxon>Clupeiformes</taxon>
        <taxon>Clupeoidei</taxon>
        <taxon>Engraulidae</taxon>
        <taxon>Coilinae</taxon>
        <taxon>Coilia</taxon>
    </lineage>
</organism>
<evidence type="ECO:0000256" key="2">
    <source>
        <dbReference type="ARBA" id="ARBA00019181"/>
    </source>
</evidence>
<sequence>MSSSFSANQYEGAFKSQKLQNWTVPKHFKERPCAVNGHTTFIATDRGHLLPGLKAKGASAWTSFVGTWDLPNWIPPNHINPTARSQEGQERLRKCGNSRDTTKKVTSLQQAEEAQSTSRTSKAQEEAMTDQLVNQEQPLGAATDHPASPTAAGPPASHRTPEPEQPTSQRNLSPSQKSETHERPVSQKSHINGQPEPSNERPATQQGAEAV</sequence>
<protein>
    <recommendedName>
        <fullName evidence="2">Protein Flattop</fullName>
    </recommendedName>
    <alternativeName>
        <fullName evidence="3">Cilia- and flagella-associated protein 126</fullName>
    </alternativeName>
</protein>
<evidence type="ECO:0000256" key="1">
    <source>
        <dbReference type="ARBA" id="ARBA00009887"/>
    </source>
</evidence>
<evidence type="ECO:0000256" key="5">
    <source>
        <dbReference type="SAM" id="MobiDB-lite"/>
    </source>
</evidence>
<comment type="caution">
    <text evidence="6">The sequence shown here is derived from an EMBL/GenBank/DDBJ whole genome shotgun (WGS) entry which is preliminary data.</text>
</comment>
<feature type="region of interest" description="Disordered" evidence="5">
    <location>
        <begin position="79"/>
        <end position="211"/>
    </location>
</feature>
<comment type="similarity">
    <text evidence="1">Belongs to the Flattop family.</text>
</comment>
<comment type="function">
    <text evidence="4">Microtubule inner protein (MIP) part of the dynein-decorated doublet microtubules (DMTs) in cilia axoneme. Acts as a regulator of cilium basal body docking and positioning in mono- and multiciliated cells. Regulates basal body docking and cilia formation in multiciliated lung cells. Regulates kinocilium positioning and stereocilia bundle morphogenesis in the inner ear.</text>
</comment>
<gene>
    <name evidence="6" type="ORF">ACEWY4_001165</name>
</gene>
<evidence type="ECO:0000313" key="6">
    <source>
        <dbReference type="EMBL" id="KAL2104297.1"/>
    </source>
</evidence>
<evidence type="ECO:0000256" key="3">
    <source>
        <dbReference type="ARBA" id="ARBA00033306"/>
    </source>
</evidence>
<proteinExistence type="inferred from homology"/>